<dbReference type="RefSeq" id="WP_090733196.1">
    <property type="nucleotide sequence ID" value="NZ_FOHO01000003.1"/>
</dbReference>
<dbReference type="PROSITE" id="PS51257">
    <property type="entry name" value="PROKAR_LIPOPROTEIN"/>
    <property type="match status" value="1"/>
</dbReference>
<gene>
    <name evidence="2" type="ORF">SAMN04489858_103220</name>
</gene>
<keyword evidence="3" id="KW-1185">Reference proteome</keyword>
<proteinExistence type="predicted"/>
<dbReference type="Proteomes" id="UP000199180">
    <property type="component" value="Unassembled WGS sequence"/>
</dbReference>
<evidence type="ECO:0000313" key="2">
    <source>
        <dbReference type="EMBL" id="SET15924.1"/>
    </source>
</evidence>
<dbReference type="STRING" id="364199.SAMN04489858_103220"/>
<name>A0A1I0C8X1_9RHOB</name>
<evidence type="ECO:0000256" key="1">
    <source>
        <dbReference type="SAM" id="SignalP"/>
    </source>
</evidence>
<organism evidence="2 3">
    <name type="scientific">Paracoccus homiensis</name>
    <dbReference type="NCBI Taxonomy" id="364199"/>
    <lineage>
        <taxon>Bacteria</taxon>
        <taxon>Pseudomonadati</taxon>
        <taxon>Pseudomonadota</taxon>
        <taxon>Alphaproteobacteria</taxon>
        <taxon>Rhodobacterales</taxon>
        <taxon>Paracoccaceae</taxon>
        <taxon>Paracoccus</taxon>
    </lineage>
</organism>
<accession>A0A1I0C8X1</accession>
<feature type="signal peptide" evidence="1">
    <location>
        <begin position="1"/>
        <end position="22"/>
    </location>
</feature>
<dbReference type="EMBL" id="FOHO01000003">
    <property type="protein sequence ID" value="SET15924.1"/>
    <property type="molecule type" value="Genomic_DNA"/>
</dbReference>
<keyword evidence="1" id="KW-0732">Signal</keyword>
<reference evidence="2 3" key="1">
    <citation type="submission" date="2016-10" db="EMBL/GenBank/DDBJ databases">
        <authorList>
            <person name="de Groot N.N."/>
        </authorList>
    </citation>
    <scope>NUCLEOTIDE SEQUENCE [LARGE SCALE GENOMIC DNA]</scope>
    <source>
        <strain evidence="2 3">DSM 17862</strain>
    </source>
</reference>
<feature type="chain" id="PRO_5011772495" evidence="1">
    <location>
        <begin position="23"/>
        <end position="150"/>
    </location>
</feature>
<protein>
    <submittedName>
        <fullName evidence="2">Uncharacterized protein</fullName>
    </submittedName>
</protein>
<sequence>MKTTLLPLCLFTLACTPMTSTGSNGNAPVPSLSSGAFLTQDVSLLDLSGAETLDEAAAAVQQRFSSNEPVEGGYSETLNAYQADSRGTVVLTQDGLPDDSVSSVQYVVEFDLRPDTQVEGRVLAVATGYGTRQKCARAADPLAWTNAPCP</sequence>
<evidence type="ECO:0000313" key="3">
    <source>
        <dbReference type="Proteomes" id="UP000199180"/>
    </source>
</evidence>
<dbReference type="AlphaFoldDB" id="A0A1I0C8X1"/>
<dbReference type="OrthoDB" id="7774421at2"/>